<dbReference type="GO" id="GO:0046872">
    <property type="term" value="F:metal ion binding"/>
    <property type="evidence" value="ECO:0007669"/>
    <property type="project" value="UniProtKB-KW"/>
</dbReference>
<evidence type="ECO:0000256" key="2">
    <source>
        <dbReference type="ARBA" id="ARBA00022723"/>
    </source>
</evidence>
<feature type="non-terminal residue" evidence="11">
    <location>
        <position position="96"/>
    </location>
</feature>
<proteinExistence type="predicted"/>
<dbReference type="Pfam" id="PF00730">
    <property type="entry name" value="HhH-GPD"/>
    <property type="match status" value="1"/>
</dbReference>
<evidence type="ECO:0000256" key="4">
    <source>
        <dbReference type="ARBA" id="ARBA00022801"/>
    </source>
</evidence>
<dbReference type="PANTHER" id="PTHR43286">
    <property type="entry name" value="ENDONUCLEASE III-LIKE PROTEIN 1"/>
    <property type="match status" value="1"/>
</dbReference>
<evidence type="ECO:0000256" key="9">
    <source>
        <dbReference type="ARBA" id="ARBA00023295"/>
    </source>
</evidence>
<name>A0A482W4V3_ASBVE</name>
<keyword evidence="3" id="KW-0227">DNA damage</keyword>
<evidence type="ECO:0000256" key="5">
    <source>
        <dbReference type="ARBA" id="ARBA00023004"/>
    </source>
</evidence>
<evidence type="ECO:0000256" key="6">
    <source>
        <dbReference type="ARBA" id="ARBA00023014"/>
    </source>
</evidence>
<keyword evidence="12" id="KW-1185">Reference proteome</keyword>
<dbReference type="GO" id="GO:0005634">
    <property type="term" value="C:nucleus"/>
    <property type="evidence" value="ECO:0007669"/>
    <property type="project" value="TreeGrafter"/>
</dbReference>
<accession>A0A482W4V3</accession>
<keyword evidence="6" id="KW-0411">Iron-sulfur</keyword>
<evidence type="ECO:0000256" key="3">
    <source>
        <dbReference type="ARBA" id="ARBA00022763"/>
    </source>
</evidence>
<dbReference type="GO" id="GO:0006285">
    <property type="term" value="P:base-excision repair, AP site formation"/>
    <property type="evidence" value="ECO:0007669"/>
    <property type="project" value="TreeGrafter"/>
</dbReference>
<dbReference type="InterPro" id="IPR003265">
    <property type="entry name" value="HhH-GPD_domain"/>
</dbReference>
<comment type="cofactor">
    <cofactor evidence="1">
        <name>[4Fe-4S] cluster</name>
        <dbReference type="ChEBI" id="CHEBI:49883"/>
    </cofactor>
</comment>
<evidence type="ECO:0000313" key="12">
    <source>
        <dbReference type="Proteomes" id="UP000292052"/>
    </source>
</evidence>
<dbReference type="GO" id="GO:0016829">
    <property type="term" value="F:lyase activity"/>
    <property type="evidence" value="ECO:0007669"/>
    <property type="project" value="UniProtKB-KW"/>
</dbReference>
<gene>
    <name evidence="11" type="ORF">BDFB_015165</name>
</gene>
<dbReference type="GO" id="GO:0003906">
    <property type="term" value="F:DNA-(apurinic or apyrimidinic site) endonuclease activity"/>
    <property type="evidence" value="ECO:0007669"/>
    <property type="project" value="TreeGrafter"/>
</dbReference>
<dbReference type="AlphaFoldDB" id="A0A482W4V3"/>
<dbReference type="FunFam" id="1.10.1670.10:FF:000003">
    <property type="entry name" value="Endonuclease III homolog"/>
    <property type="match status" value="1"/>
</dbReference>
<dbReference type="InterPro" id="IPR003651">
    <property type="entry name" value="Endonuclease3_FeS-loop_motif"/>
</dbReference>
<keyword evidence="4" id="KW-0378">Hydrolase</keyword>
<keyword evidence="8" id="KW-0456">Lyase</keyword>
<evidence type="ECO:0000256" key="8">
    <source>
        <dbReference type="ARBA" id="ARBA00023239"/>
    </source>
</evidence>
<organism evidence="11 12">
    <name type="scientific">Asbolus verrucosus</name>
    <name type="common">Desert ironclad beetle</name>
    <dbReference type="NCBI Taxonomy" id="1661398"/>
    <lineage>
        <taxon>Eukaryota</taxon>
        <taxon>Metazoa</taxon>
        <taxon>Ecdysozoa</taxon>
        <taxon>Arthropoda</taxon>
        <taxon>Hexapoda</taxon>
        <taxon>Insecta</taxon>
        <taxon>Pterygota</taxon>
        <taxon>Neoptera</taxon>
        <taxon>Endopterygota</taxon>
        <taxon>Coleoptera</taxon>
        <taxon>Polyphaga</taxon>
        <taxon>Cucujiformia</taxon>
        <taxon>Tenebrionidae</taxon>
        <taxon>Pimeliinae</taxon>
        <taxon>Asbolus</taxon>
    </lineage>
</organism>
<feature type="domain" description="HhH-GPD" evidence="10">
    <location>
        <begin position="15"/>
        <end position="50"/>
    </location>
</feature>
<comment type="caution">
    <text evidence="11">The sequence shown here is derived from an EMBL/GenBank/DDBJ whole genome shotgun (WGS) entry which is preliminary data.</text>
</comment>
<dbReference type="Proteomes" id="UP000292052">
    <property type="component" value="Unassembled WGS sequence"/>
</dbReference>
<dbReference type="OrthoDB" id="2099276at2759"/>
<dbReference type="GO" id="GO:0051539">
    <property type="term" value="F:4 iron, 4 sulfur cluster binding"/>
    <property type="evidence" value="ECO:0007669"/>
    <property type="project" value="InterPro"/>
</dbReference>
<dbReference type="GO" id="GO:0000703">
    <property type="term" value="F:oxidized pyrimidine nucleobase lesion DNA N-glycosylase activity"/>
    <property type="evidence" value="ECO:0007669"/>
    <property type="project" value="TreeGrafter"/>
</dbReference>
<evidence type="ECO:0000313" key="11">
    <source>
        <dbReference type="EMBL" id="RZC40096.1"/>
    </source>
</evidence>
<reference evidence="11 12" key="1">
    <citation type="submission" date="2017-03" db="EMBL/GenBank/DDBJ databases">
        <title>Genome of the blue death feigning beetle - Asbolus verrucosus.</title>
        <authorList>
            <person name="Rider S.D."/>
        </authorList>
    </citation>
    <scope>NUCLEOTIDE SEQUENCE [LARGE SCALE GENOMIC DNA]</scope>
    <source>
        <strain evidence="11">Butters</strain>
        <tissue evidence="11">Head and leg muscle</tissue>
    </source>
</reference>
<dbReference type="SUPFAM" id="SSF48150">
    <property type="entry name" value="DNA-glycosylase"/>
    <property type="match status" value="1"/>
</dbReference>
<dbReference type="Gene3D" id="1.10.1670.10">
    <property type="entry name" value="Helix-hairpin-Helix base-excision DNA repair enzymes (C-terminal)"/>
    <property type="match status" value="1"/>
</dbReference>
<dbReference type="SMART" id="SM00525">
    <property type="entry name" value="FES"/>
    <property type="match status" value="1"/>
</dbReference>
<keyword evidence="5" id="KW-0408">Iron</keyword>
<evidence type="ECO:0000256" key="1">
    <source>
        <dbReference type="ARBA" id="ARBA00001966"/>
    </source>
</evidence>
<evidence type="ECO:0000256" key="7">
    <source>
        <dbReference type="ARBA" id="ARBA00023204"/>
    </source>
</evidence>
<dbReference type="InterPro" id="IPR023170">
    <property type="entry name" value="HhH_base_excis_C"/>
</dbReference>
<keyword evidence="9" id="KW-0326">Glycosidase</keyword>
<dbReference type="InterPro" id="IPR011257">
    <property type="entry name" value="DNA_glycosylase"/>
</dbReference>
<dbReference type="GO" id="GO:0006289">
    <property type="term" value="P:nucleotide-excision repair"/>
    <property type="evidence" value="ECO:0007669"/>
    <property type="project" value="TreeGrafter"/>
</dbReference>
<dbReference type="STRING" id="1661398.A0A482W4V3"/>
<protein>
    <submittedName>
        <fullName evidence="11">HhH-GPD domain containing protein</fullName>
    </submittedName>
</protein>
<dbReference type="EMBL" id="QDEB01028875">
    <property type="protein sequence ID" value="RZC40096.1"/>
    <property type="molecule type" value="Genomic_DNA"/>
</dbReference>
<keyword evidence="2" id="KW-0479">Metal-binding</keyword>
<evidence type="ECO:0000259" key="10">
    <source>
        <dbReference type="Pfam" id="PF00730"/>
    </source>
</evidence>
<keyword evidence="7" id="KW-0234">DNA repair</keyword>
<dbReference type="PANTHER" id="PTHR43286:SF1">
    <property type="entry name" value="ENDONUCLEASE III-LIKE PROTEIN 1"/>
    <property type="match status" value="1"/>
</dbReference>
<dbReference type="CDD" id="cd00056">
    <property type="entry name" value="ENDO3c"/>
    <property type="match status" value="1"/>
</dbReference>
<sequence>MAHLCMKTAWGEVTGIGVDTHVHRITNRLGWVKTKTPEDTRKGLEKWLPKEHWSELNNLLVGFGQQVCKPVKPQCATCLNNSVCAYGISYVKKEQK</sequence>